<reference evidence="1" key="2">
    <citation type="journal article" date="1994" name="Curr. Genet.">
        <title>A new gene encoding tRNA(Pro) (GGG) is present in the chloroplast genome of black pine: a compilation of 32 tRNA genes from black pine chloroplasts.</title>
        <authorList>
            <person name="Tsudzuki J."/>
            <person name="Ito S."/>
            <person name="Tsudzuki T."/>
            <person name="Wakasugi T."/>
            <person name="Sugiura M."/>
        </authorList>
    </citation>
    <scope>NUCLEOTIDE SEQUENCE</scope>
</reference>
<geneLocation type="chloroplast" evidence="1"/>
<keyword evidence="1" id="KW-0934">Plastid</keyword>
<organism evidence="1">
    <name type="scientific">Pinus thunbergii</name>
    <name type="common">Japanese black pine</name>
    <name type="synonym">Pinus thunbergiana</name>
    <dbReference type="NCBI Taxonomy" id="3350"/>
    <lineage>
        <taxon>Eukaryota</taxon>
        <taxon>Viridiplantae</taxon>
        <taxon>Streptophyta</taxon>
        <taxon>Embryophyta</taxon>
        <taxon>Tracheophyta</taxon>
        <taxon>Spermatophyta</taxon>
        <taxon>Pinopsida</taxon>
        <taxon>Pinidae</taxon>
        <taxon>Conifers I</taxon>
        <taxon>Pinales</taxon>
        <taxon>Pinaceae</taxon>
        <taxon>Pinus</taxon>
        <taxon>Pinus subgen. Pinus</taxon>
    </lineage>
</organism>
<keyword evidence="1" id="KW-0150">Chloroplast</keyword>
<protein>
    <submittedName>
        <fullName evidence="1">ORF40e</fullName>
    </submittedName>
</protein>
<proteinExistence type="predicted"/>
<accession>Q32991</accession>
<reference evidence="1" key="1">
    <citation type="journal article" date="1993" name="Mol. Gen. Genet.">
        <title>Chloroplast DNA of black pine retains a residual inverted repeat lacking rRNA genes: nucleotide sequences of trnQ, trnK, psbA, trnI and trnH and the absence of rps16.</title>
        <authorList>
            <person name="Tsudzuki J."/>
            <person name="Nakashima K."/>
            <person name="Tsudzuki T."/>
            <person name="Hiratsuka J."/>
            <person name="Shibata M."/>
            <person name="Wakasugi T."/>
            <person name="Sugiura M."/>
        </authorList>
    </citation>
    <scope>NUCLEOTIDE SEQUENCE</scope>
</reference>
<dbReference type="EMBL" id="D17510">
    <property type="protein sequence ID" value="BAA04436.1"/>
    <property type="molecule type" value="Genomic_DNA"/>
</dbReference>
<sequence>MRKGGVERPSWPNPGTLQDPFSNLLCSHVRRWIKTSHPLH</sequence>
<reference evidence="1" key="3">
    <citation type="journal article" date="1994" name="Proc. Natl. Acad. Sci. U.S.A.">
        <title>Loss of all ndh genes as determined by sequencing the entire chloroplast genome of the black pine Pinus thunbergii.</title>
        <authorList>
            <person name="Wakasugi T."/>
            <person name="Tsudzuki J."/>
            <person name="Ito S."/>
            <person name="Nakashima K."/>
            <person name="Tsudzuki T."/>
            <person name="Sugiura M."/>
        </authorList>
    </citation>
    <scope>NUCLEOTIDE SEQUENCE</scope>
</reference>
<dbReference type="AlphaFoldDB" id="Q32991"/>
<evidence type="ECO:0000313" key="1">
    <source>
        <dbReference type="EMBL" id="BAA04436.1"/>
    </source>
</evidence>
<dbReference type="PIR" id="T07560">
    <property type="entry name" value="T07560"/>
</dbReference>
<name>Q32991_PINTH</name>